<protein>
    <submittedName>
        <fullName evidence="1">Uncharacterized protein</fullName>
    </submittedName>
</protein>
<keyword evidence="2" id="KW-1185">Reference proteome</keyword>
<accession>A0AAV4RB47</accession>
<dbReference type="AlphaFoldDB" id="A0AAV4RB47"/>
<comment type="caution">
    <text evidence="1">The sequence shown here is derived from an EMBL/GenBank/DDBJ whole genome shotgun (WGS) entry which is preliminary data.</text>
</comment>
<evidence type="ECO:0000313" key="2">
    <source>
        <dbReference type="Proteomes" id="UP001054837"/>
    </source>
</evidence>
<reference evidence="1 2" key="1">
    <citation type="submission" date="2021-06" db="EMBL/GenBank/DDBJ databases">
        <title>Caerostris darwini draft genome.</title>
        <authorList>
            <person name="Kono N."/>
            <person name="Arakawa K."/>
        </authorList>
    </citation>
    <scope>NUCLEOTIDE SEQUENCE [LARGE SCALE GENOMIC DNA]</scope>
</reference>
<sequence length="154" mass="16872">MERKLKTLCQGKGKKKGGCTCQCLVHGISVDLLTLAVIALKHPVAYSSGSLAHSSLHNLFTEPEKLVLLGSNSTVGSIVDPHSSRTFVSMTIRRKYTTRHPFAYEHEKTLAADGGGGPPVAMVSLMTDSTGQNYCGWRPTDRSHHLHDCFEREH</sequence>
<dbReference type="Proteomes" id="UP001054837">
    <property type="component" value="Unassembled WGS sequence"/>
</dbReference>
<gene>
    <name evidence="1" type="ORF">CDAR_124291</name>
</gene>
<dbReference type="EMBL" id="BPLQ01005806">
    <property type="protein sequence ID" value="GIY17531.1"/>
    <property type="molecule type" value="Genomic_DNA"/>
</dbReference>
<proteinExistence type="predicted"/>
<organism evidence="1 2">
    <name type="scientific">Caerostris darwini</name>
    <dbReference type="NCBI Taxonomy" id="1538125"/>
    <lineage>
        <taxon>Eukaryota</taxon>
        <taxon>Metazoa</taxon>
        <taxon>Ecdysozoa</taxon>
        <taxon>Arthropoda</taxon>
        <taxon>Chelicerata</taxon>
        <taxon>Arachnida</taxon>
        <taxon>Araneae</taxon>
        <taxon>Araneomorphae</taxon>
        <taxon>Entelegynae</taxon>
        <taxon>Araneoidea</taxon>
        <taxon>Araneidae</taxon>
        <taxon>Caerostris</taxon>
    </lineage>
</organism>
<name>A0AAV4RB47_9ARAC</name>
<evidence type="ECO:0000313" key="1">
    <source>
        <dbReference type="EMBL" id="GIY17531.1"/>
    </source>
</evidence>